<organism evidence="2 3">
    <name type="scientific">Candidatus Collierbacteria bacterium CG10_big_fil_rev_8_21_14_0_10_44_9</name>
    <dbReference type="NCBI Taxonomy" id="1974535"/>
    <lineage>
        <taxon>Bacteria</taxon>
        <taxon>Candidatus Collieribacteriota</taxon>
    </lineage>
</organism>
<evidence type="ECO:0000313" key="3">
    <source>
        <dbReference type="Proteomes" id="UP000230796"/>
    </source>
</evidence>
<evidence type="ECO:0000313" key="2">
    <source>
        <dbReference type="EMBL" id="PIR98854.1"/>
    </source>
</evidence>
<dbReference type="AlphaFoldDB" id="A0A2H0VIC1"/>
<dbReference type="InterPro" id="IPR011009">
    <property type="entry name" value="Kinase-like_dom_sf"/>
</dbReference>
<dbReference type="EMBL" id="PFAF01000051">
    <property type="protein sequence ID" value="PIR98854.1"/>
    <property type="molecule type" value="Genomic_DNA"/>
</dbReference>
<dbReference type="InterPro" id="IPR051678">
    <property type="entry name" value="AGP_Transferase"/>
</dbReference>
<dbReference type="Gene3D" id="3.30.200.150">
    <property type="match status" value="1"/>
</dbReference>
<name>A0A2H0VIC1_9BACT</name>
<evidence type="ECO:0000259" key="1">
    <source>
        <dbReference type="Pfam" id="PF01636"/>
    </source>
</evidence>
<protein>
    <recommendedName>
        <fullName evidence="1">Aminoglycoside phosphotransferase domain-containing protein</fullName>
    </recommendedName>
</protein>
<gene>
    <name evidence="2" type="ORF">COT87_02605</name>
</gene>
<dbReference type="Proteomes" id="UP000230796">
    <property type="component" value="Unassembled WGS sequence"/>
</dbReference>
<dbReference type="SUPFAM" id="SSF56112">
    <property type="entry name" value="Protein kinase-like (PK-like)"/>
    <property type="match status" value="1"/>
</dbReference>
<dbReference type="Gene3D" id="3.90.1200.10">
    <property type="match status" value="1"/>
</dbReference>
<reference evidence="3" key="1">
    <citation type="submission" date="2017-09" db="EMBL/GenBank/DDBJ databases">
        <title>Depth-based differentiation of microbial function through sediment-hosted aquifers and enrichment of novel symbionts in the deep terrestrial subsurface.</title>
        <authorList>
            <person name="Probst A.J."/>
            <person name="Ladd B."/>
            <person name="Jarett J.K."/>
            <person name="Geller-Mcgrath D.E."/>
            <person name="Sieber C.M.K."/>
            <person name="Emerson J.B."/>
            <person name="Anantharaman K."/>
            <person name="Thomas B.C."/>
            <person name="Malmstrom R."/>
            <person name="Stieglmeier M."/>
            <person name="Klingl A."/>
            <person name="Woyke T."/>
            <person name="Ryan C.M."/>
            <person name="Banfield J.F."/>
        </authorList>
    </citation>
    <scope>NUCLEOTIDE SEQUENCE [LARGE SCALE GENOMIC DNA]</scope>
</reference>
<comment type="caution">
    <text evidence="2">The sequence shown here is derived from an EMBL/GenBank/DDBJ whole genome shotgun (WGS) entry which is preliminary data.</text>
</comment>
<proteinExistence type="predicted"/>
<dbReference type="PANTHER" id="PTHR21310">
    <property type="entry name" value="AMINOGLYCOSIDE PHOSPHOTRANSFERASE-RELATED-RELATED"/>
    <property type="match status" value="1"/>
</dbReference>
<dbReference type="Pfam" id="PF01636">
    <property type="entry name" value="APH"/>
    <property type="match status" value="1"/>
</dbReference>
<sequence length="312" mass="35686">MNENLKITTSTTEQFLQSKYDSSNHNVQRLGAGVWSYAYSFEQDSVKKVIRWGDVPDNFERDAFAARFNSPDLPIPPILDMGEYSGKFYAISPYASGGFLEQLLPEDLTNTLPSILQVMRKLRSIDISFTQGYGFFDRQGTGSHDSWKEFLLDDKNESKGSLIHGWKEILKASEMGMSAYDNLYNKFHSLLDYCPEDRRLVHSDTVNRNVLAENGKITAVLDWGSAFIGDPLYDIAWIKFCEPWTPYFKSAHVMESLMDDYRSDPNANLKNIDERLQCYLLNIGAGSLTYNAFRGDWKVAKEIVEYTNKIFA</sequence>
<feature type="domain" description="Aminoglycoside phosphotransferase" evidence="1">
    <location>
        <begin position="68"/>
        <end position="248"/>
    </location>
</feature>
<accession>A0A2H0VIC1</accession>
<dbReference type="InterPro" id="IPR002575">
    <property type="entry name" value="Aminoglycoside_PTrfase"/>
</dbReference>